<sequence length="38" mass="4126">MGIGKAEEAEEAEEAGEKYLLPITHYHSCPMPNAPLPT</sequence>
<gene>
    <name evidence="1" type="ORF">NIES37_54790</name>
</gene>
<accession>A0A1Z4N6Z8</accession>
<keyword evidence="2" id="KW-1185">Reference proteome</keyword>
<proteinExistence type="predicted"/>
<reference evidence="1 2" key="1">
    <citation type="submission" date="2017-06" db="EMBL/GenBank/DDBJ databases">
        <title>Genome sequencing of cyanobaciteial culture collection at National Institute for Environmental Studies (NIES).</title>
        <authorList>
            <person name="Hirose Y."/>
            <person name="Shimura Y."/>
            <person name="Fujisawa T."/>
            <person name="Nakamura Y."/>
            <person name="Kawachi M."/>
        </authorList>
    </citation>
    <scope>NUCLEOTIDE SEQUENCE [LARGE SCALE GENOMIC DNA]</scope>
    <source>
        <strain evidence="1 2">NIES-37</strain>
    </source>
</reference>
<dbReference type="AlphaFoldDB" id="A0A1Z4N6Z8"/>
<evidence type="ECO:0000313" key="2">
    <source>
        <dbReference type="Proteomes" id="UP000218785"/>
    </source>
</evidence>
<dbReference type="Proteomes" id="UP000218785">
    <property type="component" value="Chromosome"/>
</dbReference>
<evidence type="ECO:0000313" key="1">
    <source>
        <dbReference type="EMBL" id="BAZ01477.1"/>
    </source>
</evidence>
<dbReference type="EMBL" id="AP018248">
    <property type="protein sequence ID" value="BAZ01477.1"/>
    <property type="molecule type" value="Genomic_DNA"/>
</dbReference>
<dbReference type="KEGG" id="ttq:NIES37_54790"/>
<organism evidence="1 2">
    <name type="scientific">Tolypothrix tenuis PCC 7101</name>
    <dbReference type="NCBI Taxonomy" id="231146"/>
    <lineage>
        <taxon>Bacteria</taxon>
        <taxon>Bacillati</taxon>
        <taxon>Cyanobacteriota</taxon>
        <taxon>Cyanophyceae</taxon>
        <taxon>Nostocales</taxon>
        <taxon>Tolypothrichaceae</taxon>
        <taxon>Tolypothrix</taxon>
    </lineage>
</organism>
<protein>
    <submittedName>
        <fullName evidence="1">Uncharacterized protein</fullName>
    </submittedName>
</protein>
<name>A0A1Z4N6Z8_9CYAN</name>